<proteinExistence type="predicted"/>
<accession>A0A9D0ZE28</accession>
<dbReference type="Pfam" id="PF13483">
    <property type="entry name" value="Lactamase_B_3"/>
    <property type="match status" value="1"/>
</dbReference>
<dbReference type="SUPFAM" id="SSF56281">
    <property type="entry name" value="Metallo-hydrolase/oxidoreductase"/>
    <property type="match status" value="1"/>
</dbReference>
<dbReference type="Proteomes" id="UP000824262">
    <property type="component" value="Unassembled WGS sequence"/>
</dbReference>
<gene>
    <name evidence="1" type="ORF">IAB77_06475</name>
</gene>
<sequence length="204" mass="22124">MKITYYGHSCFKIESPAGSIVFDPYADGFPRGLKLPDGLTADLVLCSHGHDDHNAENKVAVTGGQTDYTVETLFCWHDDVQGARRGDNLIRIVSGGGFRVAHLGDIGHMLPETQLKALHGVDALMIPVGGYYTIDAAAARALVDRIEPAVTFPMHYRGEGFGFDEIAALDSYTSLCSDVEYVDGDSYELTSGEGPKTVVFNSFR</sequence>
<name>A0A9D0ZE28_9FIRM</name>
<evidence type="ECO:0000313" key="2">
    <source>
        <dbReference type="Proteomes" id="UP000824262"/>
    </source>
</evidence>
<comment type="caution">
    <text evidence="1">The sequence shown here is derived from an EMBL/GenBank/DDBJ whole genome shotgun (WGS) entry which is preliminary data.</text>
</comment>
<dbReference type="Gene3D" id="3.60.15.10">
    <property type="entry name" value="Ribonuclease Z/Hydroxyacylglutathione hydrolase-like"/>
    <property type="match status" value="1"/>
</dbReference>
<dbReference type="InterPro" id="IPR036866">
    <property type="entry name" value="RibonucZ/Hydroxyglut_hydro"/>
</dbReference>
<reference evidence="1" key="2">
    <citation type="journal article" date="2021" name="PeerJ">
        <title>Extensive microbial diversity within the chicken gut microbiome revealed by metagenomics and culture.</title>
        <authorList>
            <person name="Gilroy R."/>
            <person name="Ravi A."/>
            <person name="Getino M."/>
            <person name="Pursley I."/>
            <person name="Horton D.L."/>
            <person name="Alikhan N.F."/>
            <person name="Baker D."/>
            <person name="Gharbi K."/>
            <person name="Hall N."/>
            <person name="Watson M."/>
            <person name="Adriaenssens E.M."/>
            <person name="Foster-Nyarko E."/>
            <person name="Jarju S."/>
            <person name="Secka A."/>
            <person name="Antonio M."/>
            <person name="Oren A."/>
            <person name="Chaudhuri R.R."/>
            <person name="La Ragione R."/>
            <person name="Hildebrand F."/>
            <person name="Pallen M.J."/>
        </authorList>
    </citation>
    <scope>NUCLEOTIDE SEQUENCE</scope>
    <source>
        <strain evidence="1">ChiBcolR7-354</strain>
    </source>
</reference>
<dbReference type="AlphaFoldDB" id="A0A9D0ZE28"/>
<reference evidence="1" key="1">
    <citation type="submission" date="2020-10" db="EMBL/GenBank/DDBJ databases">
        <authorList>
            <person name="Gilroy R."/>
        </authorList>
    </citation>
    <scope>NUCLEOTIDE SEQUENCE</scope>
    <source>
        <strain evidence="1">ChiBcolR7-354</strain>
    </source>
</reference>
<dbReference type="PANTHER" id="PTHR39189">
    <property type="entry name" value="UPF0173 METAL-DEPENDENT HYDROLASE YTKL"/>
    <property type="match status" value="1"/>
</dbReference>
<protein>
    <submittedName>
        <fullName evidence="1">MBL fold metallo-hydrolase</fullName>
    </submittedName>
</protein>
<evidence type="ECO:0000313" key="1">
    <source>
        <dbReference type="EMBL" id="HIQ78888.1"/>
    </source>
</evidence>
<dbReference type="PANTHER" id="PTHR39189:SF1">
    <property type="entry name" value="UPF0173 METAL-DEPENDENT HYDROLASE YTKL"/>
    <property type="match status" value="1"/>
</dbReference>
<organism evidence="1 2">
    <name type="scientific">Candidatus Scatomorpha intestinavium</name>
    <dbReference type="NCBI Taxonomy" id="2840922"/>
    <lineage>
        <taxon>Bacteria</taxon>
        <taxon>Bacillati</taxon>
        <taxon>Bacillota</taxon>
        <taxon>Clostridia</taxon>
        <taxon>Eubacteriales</taxon>
        <taxon>Candidatus Scatomorpha</taxon>
    </lineage>
</organism>
<dbReference type="EMBL" id="DVGA01000064">
    <property type="protein sequence ID" value="HIQ78888.1"/>
    <property type="molecule type" value="Genomic_DNA"/>
</dbReference>